<dbReference type="Proteomes" id="UP001648503">
    <property type="component" value="Unassembled WGS sequence"/>
</dbReference>
<reference evidence="3 4" key="1">
    <citation type="submission" date="2021-02" db="EMBL/GenBank/DDBJ databases">
        <title>Variation within the Batrachochytrium salamandrivorans European outbreak.</title>
        <authorList>
            <person name="Kelly M."/>
            <person name="Pasmans F."/>
            <person name="Shea T.P."/>
            <person name="Munoz J.F."/>
            <person name="Carranza S."/>
            <person name="Cuomo C.A."/>
            <person name="Martel A."/>
        </authorList>
    </citation>
    <scope>NUCLEOTIDE SEQUENCE [LARGE SCALE GENOMIC DNA]</scope>
    <source>
        <strain evidence="3 4">AMFP18/2</strain>
    </source>
</reference>
<dbReference type="PRINTS" id="PR00449">
    <property type="entry name" value="RASTRNSFRMNG"/>
</dbReference>
<evidence type="ECO:0000313" key="4">
    <source>
        <dbReference type="Proteomes" id="UP001648503"/>
    </source>
</evidence>
<dbReference type="EMBL" id="JAFCIX010000414">
    <property type="protein sequence ID" value="KAH6591253.1"/>
    <property type="molecule type" value="Genomic_DNA"/>
</dbReference>
<proteinExistence type="predicted"/>
<protein>
    <submittedName>
        <fullName evidence="3">Uncharacterized protein</fullName>
    </submittedName>
</protein>
<name>A0ABQ8F3K8_9FUNG</name>
<evidence type="ECO:0000256" key="1">
    <source>
        <dbReference type="ARBA" id="ARBA00022741"/>
    </source>
</evidence>
<keyword evidence="2" id="KW-0342">GTP-binding</keyword>
<dbReference type="InterPro" id="IPR001806">
    <property type="entry name" value="Small_GTPase"/>
</dbReference>
<organism evidence="3 4">
    <name type="scientific">Batrachochytrium salamandrivorans</name>
    <dbReference type="NCBI Taxonomy" id="1357716"/>
    <lineage>
        <taxon>Eukaryota</taxon>
        <taxon>Fungi</taxon>
        <taxon>Fungi incertae sedis</taxon>
        <taxon>Chytridiomycota</taxon>
        <taxon>Chytridiomycota incertae sedis</taxon>
        <taxon>Chytridiomycetes</taxon>
        <taxon>Rhizophydiales</taxon>
        <taxon>Rhizophydiales incertae sedis</taxon>
        <taxon>Batrachochytrium</taxon>
    </lineage>
</organism>
<comment type="caution">
    <text evidence="3">The sequence shown here is derived from an EMBL/GenBank/DDBJ whole genome shotgun (WGS) entry which is preliminary data.</text>
</comment>
<dbReference type="PROSITE" id="PS51420">
    <property type="entry name" value="RHO"/>
    <property type="match status" value="1"/>
</dbReference>
<keyword evidence="1" id="KW-0547">Nucleotide-binding</keyword>
<dbReference type="SMART" id="SM00173">
    <property type="entry name" value="RAS"/>
    <property type="match status" value="1"/>
</dbReference>
<dbReference type="PANTHER" id="PTHR24072">
    <property type="entry name" value="RHO FAMILY GTPASE"/>
    <property type="match status" value="1"/>
</dbReference>
<dbReference type="Gene3D" id="3.40.50.300">
    <property type="entry name" value="P-loop containing nucleotide triphosphate hydrolases"/>
    <property type="match status" value="1"/>
</dbReference>
<dbReference type="InterPro" id="IPR027417">
    <property type="entry name" value="P-loop_NTPase"/>
</dbReference>
<dbReference type="Pfam" id="PF00071">
    <property type="entry name" value="Ras"/>
    <property type="match status" value="1"/>
</dbReference>
<dbReference type="InterPro" id="IPR003578">
    <property type="entry name" value="Small_GTPase_Rho"/>
</dbReference>
<accession>A0ABQ8F3K8</accession>
<dbReference type="SUPFAM" id="SSF52540">
    <property type="entry name" value="P-loop containing nucleoside triphosphate hydrolases"/>
    <property type="match status" value="1"/>
</dbReference>
<evidence type="ECO:0000256" key="2">
    <source>
        <dbReference type="ARBA" id="ARBA00023134"/>
    </source>
</evidence>
<keyword evidence="4" id="KW-1185">Reference proteome</keyword>
<evidence type="ECO:0000313" key="3">
    <source>
        <dbReference type="EMBL" id="KAH6591253.1"/>
    </source>
</evidence>
<dbReference type="NCBIfam" id="TIGR00231">
    <property type="entry name" value="small_GTP"/>
    <property type="match status" value="1"/>
</dbReference>
<dbReference type="PROSITE" id="PS51421">
    <property type="entry name" value="RAS"/>
    <property type="match status" value="1"/>
</dbReference>
<gene>
    <name evidence="3" type="ORF">BASA50_008830</name>
</gene>
<dbReference type="CDD" id="cd00157">
    <property type="entry name" value="Rho"/>
    <property type="match status" value="1"/>
</dbReference>
<dbReference type="SMART" id="SM00174">
    <property type="entry name" value="RHO"/>
    <property type="match status" value="1"/>
</dbReference>
<sequence length="258" mass="28235">MLAYSPHEQSVNASPSTTPLTSVASKKAVTQDQQHGVNIKQTQISFRKTRTLHRSFSSISSSKCAVAVQPINTVTARRKVVVLGDGSVGKTSLLASFKTGQFPEDYVPTVFENVVLPIELDGVYVELAVWDTAGQDDYARLRPLAYPDTDAFIMCFGIDSPDSFKNIQAKWLPEINHYSPHTPILLIGLKSDLRDDPGYCGGNHEAEEAEKLVSMGLVSHYRECSALKIRGVKDVIGAAARLAMTPRRRKSKAACTIL</sequence>
<dbReference type="InterPro" id="IPR005225">
    <property type="entry name" value="Small_GTP-bd"/>
</dbReference>
<dbReference type="SMART" id="SM00175">
    <property type="entry name" value="RAB"/>
    <property type="match status" value="1"/>
</dbReference>
<dbReference type="PROSITE" id="PS51419">
    <property type="entry name" value="RAB"/>
    <property type="match status" value="1"/>
</dbReference>